<gene>
    <name evidence="1" type="ORF">AVEN_147248_1</name>
</gene>
<sequence>MLLAEGMFVMCDNSNVEANDDIILESTQIIPQTDEDCQELVIDESTTIMDCSEAQENWNDFDLNSAAYVTGYISERKKKISSENQQ</sequence>
<name>A0A4Y2R2V6_ARAVE</name>
<accession>A0A4Y2R2V6</accession>
<dbReference type="EMBL" id="BGPR01015569">
    <property type="protein sequence ID" value="GBN69776.1"/>
    <property type="molecule type" value="Genomic_DNA"/>
</dbReference>
<keyword evidence="2" id="KW-1185">Reference proteome</keyword>
<dbReference type="AlphaFoldDB" id="A0A4Y2R2V6"/>
<reference evidence="1 2" key="1">
    <citation type="journal article" date="2019" name="Sci. Rep.">
        <title>Orb-weaving spider Araneus ventricosus genome elucidates the spidroin gene catalogue.</title>
        <authorList>
            <person name="Kono N."/>
            <person name="Nakamura H."/>
            <person name="Ohtoshi R."/>
            <person name="Moran D.A.P."/>
            <person name="Shinohara A."/>
            <person name="Yoshida Y."/>
            <person name="Fujiwara M."/>
            <person name="Mori M."/>
            <person name="Tomita M."/>
            <person name="Arakawa K."/>
        </authorList>
    </citation>
    <scope>NUCLEOTIDE SEQUENCE [LARGE SCALE GENOMIC DNA]</scope>
</reference>
<protein>
    <submittedName>
        <fullName evidence="1">Uncharacterized protein</fullName>
    </submittedName>
</protein>
<dbReference type="OrthoDB" id="7440550at2759"/>
<proteinExistence type="predicted"/>
<organism evidence="1 2">
    <name type="scientific">Araneus ventricosus</name>
    <name type="common">Orbweaver spider</name>
    <name type="synonym">Epeira ventricosa</name>
    <dbReference type="NCBI Taxonomy" id="182803"/>
    <lineage>
        <taxon>Eukaryota</taxon>
        <taxon>Metazoa</taxon>
        <taxon>Ecdysozoa</taxon>
        <taxon>Arthropoda</taxon>
        <taxon>Chelicerata</taxon>
        <taxon>Arachnida</taxon>
        <taxon>Araneae</taxon>
        <taxon>Araneomorphae</taxon>
        <taxon>Entelegynae</taxon>
        <taxon>Araneoidea</taxon>
        <taxon>Araneidae</taxon>
        <taxon>Araneus</taxon>
    </lineage>
</organism>
<evidence type="ECO:0000313" key="1">
    <source>
        <dbReference type="EMBL" id="GBN69776.1"/>
    </source>
</evidence>
<evidence type="ECO:0000313" key="2">
    <source>
        <dbReference type="Proteomes" id="UP000499080"/>
    </source>
</evidence>
<dbReference type="Proteomes" id="UP000499080">
    <property type="component" value="Unassembled WGS sequence"/>
</dbReference>
<comment type="caution">
    <text evidence="1">The sequence shown here is derived from an EMBL/GenBank/DDBJ whole genome shotgun (WGS) entry which is preliminary data.</text>
</comment>